<feature type="region of interest" description="Disordered" evidence="1">
    <location>
        <begin position="43"/>
        <end position="69"/>
    </location>
</feature>
<evidence type="ECO:0000256" key="1">
    <source>
        <dbReference type="SAM" id="MobiDB-lite"/>
    </source>
</evidence>
<reference evidence="2" key="1">
    <citation type="journal article" date="2020" name="Stud. Mycol.">
        <title>101 Dothideomycetes genomes: a test case for predicting lifestyles and emergence of pathogens.</title>
        <authorList>
            <person name="Haridas S."/>
            <person name="Albert R."/>
            <person name="Binder M."/>
            <person name="Bloem J."/>
            <person name="Labutti K."/>
            <person name="Salamov A."/>
            <person name="Andreopoulos B."/>
            <person name="Baker S."/>
            <person name="Barry K."/>
            <person name="Bills G."/>
            <person name="Bluhm B."/>
            <person name="Cannon C."/>
            <person name="Castanera R."/>
            <person name="Culley D."/>
            <person name="Daum C."/>
            <person name="Ezra D."/>
            <person name="Gonzalez J."/>
            <person name="Henrissat B."/>
            <person name="Kuo A."/>
            <person name="Liang C."/>
            <person name="Lipzen A."/>
            <person name="Lutzoni F."/>
            <person name="Magnuson J."/>
            <person name="Mondo S."/>
            <person name="Nolan M."/>
            <person name="Ohm R."/>
            <person name="Pangilinan J."/>
            <person name="Park H.-J."/>
            <person name="Ramirez L."/>
            <person name="Alfaro M."/>
            <person name="Sun H."/>
            <person name="Tritt A."/>
            <person name="Yoshinaga Y."/>
            <person name="Zwiers L.-H."/>
            <person name="Turgeon B."/>
            <person name="Goodwin S."/>
            <person name="Spatafora J."/>
            <person name="Crous P."/>
            <person name="Grigoriev I."/>
        </authorList>
    </citation>
    <scope>NUCLEOTIDE SEQUENCE</scope>
    <source>
        <strain evidence="2">HMLAC05119</strain>
    </source>
</reference>
<protein>
    <submittedName>
        <fullName evidence="2">Uncharacterized protein</fullName>
    </submittedName>
</protein>
<dbReference type="AlphaFoldDB" id="A0A6A5QDN2"/>
<organism evidence="2 3">
    <name type="scientific">Ampelomyces quisqualis</name>
    <name type="common">Powdery mildew agent</name>
    <dbReference type="NCBI Taxonomy" id="50730"/>
    <lineage>
        <taxon>Eukaryota</taxon>
        <taxon>Fungi</taxon>
        <taxon>Dikarya</taxon>
        <taxon>Ascomycota</taxon>
        <taxon>Pezizomycotina</taxon>
        <taxon>Dothideomycetes</taxon>
        <taxon>Pleosporomycetidae</taxon>
        <taxon>Pleosporales</taxon>
        <taxon>Pleosporineae</taxon>
        <taxon>Phaeosphaeriaceae</taxon>
        <taxon>Ampelomyces</taxon>
    </lineage>
</organism>
<evidence type="ECO:0000313" key="3">
    <source>
        <dbReference type="Proteomes" id="UP000800096"/>
    </source>
</evidence>
<accession>A0A6A5QDN2</accession>
<proteinExistence type="predicted"/>
<evidence type="ECO:0000313" key="2">
    <source>
        <dbReference type="EMBL" id="KAF1912327.1"/>
    </source>
</evidence>
<sequence length="327" mass="36603">MYHSIAPDVRRFGALDLSAPLNYPRRRPFYGLGETMAPPIVTFGAPDPARQGKNQKDDCRYAAEDDRKNRDTGKSRLFGCLRESRGGWFVGCGRIWTRSCKDLRGRDLVVLSSRIGSPRFRHTIVQVESMERDICRPSIWGGRRSSIDLENISGEQVHLAMYFACVFEYSASFGAMRSLKRQDTCDNWVTHCPCQQCNWTRLLYLYLYRRGGWCISGRGRSYSHILLGQSWAHGVGSGSSLSSMETALNSTVSGLLASMSDRAKHIKAWLHAPGSPPCADSVASVLPNYRALDLFLHVHISILPLSVPATALMVLPLPLRVSFIPHR</sequence>
<keyword evidence="3" id="KW-1185">Reference proteome</keyword>
<name>A0A6A5QDN2_AMPQU</name>
<gene>
    <name evidence="2" type="ORF">BDU57DRAFT_360356</name>
</gene>
<dbReference type="Proteomes" id="UP000800096">
    <property type="component" value="Unassembled WGS sequence"/>
</dbReference>
<feature type="compositionally biased region" description="Basic and acidic residues" evidence="1">
    <location>
        <begin position="54"/>
        <end position="69"/>
    </location>
</feature>
<dbReference type="EMBL" id="ML979140">
    <property type="protein sequence ID" value="KAF1912327.1"/>
    <property type="molecule type" value="Genomic_DNA"/>
</dbReference>